<gene>
    <name evidence="1" type="ORF">KACHI17_19030</name>
</gene>
<dbReference type="Gene3D" id="3.50.50.60">
    <property type="entry name" value="FAD/NAD(P)-binding domain"/>
    <property type="match status" value="1"/>
</dbReference>
<dbReference type="EMBL" id="AP029612">
    <property type="protein sequence ID" value="BFG71022.1"/>
    <property type="molecule type" value="Genomic_DNA"/>
</dbReference>
<name>A0AAT9GKI3_9BACT</name>
<dbReference type="SUPFAM" id="SSF51905">
    <property type="entry name" value="FAD/NAD(P)-binding domain"/>
    <property type="match status" value="1"/>
</dbReference>
<accession>A0AAT9GKI3</accession>
<evidence type="ECO:0000313" key="1">
    <source>
        <dbReference type="EMBL" id="BFG71022.1"/>
    </source>
</evidence>
<organism evidence="1">
    <name type="scientific">Sediminibacterium sp. KACHI17</name>
    <dbReference type="NCBI Taxonomy" id="1751071"/>
    <lineage>
        <taxon>Bacteria</taxon>
        <taxon>Pseudomonadati</taxon>
        <taxon>Bacteroidota</taxon>
        <taxon>Chitinophagia</taxon>
        <taxon>Chitinophagales</taxon>
        <taxon>Chitinophagaceae</taxon>
        <taxon>Sediminibacterium</taxon>
    </lineage>
</organism>
<protein>
    <submittedName>
        <fullName evidence="1">Lycopene cyclase family protein</fullName>
    </submittedName>
</protein>
<dbReference type="AlphaFoldDB" id="A0AAT9GKI3"/>
<dbReference type="Pfam" id="PF05834">
    <property type="entry name" value="Lycopene_cycl"/>
    <property type="match status" value="1"/>
</dbReference>
<proteinExistence type="predicted"/>
<reference evidence="1" key="1">
    <citation type="submission" date="2024-02" db="EMBL/GenBank/DDBJ databases">
        <title>Sediminibacterium planktonica sp. nov. and Sediminibacterium longus sp. nov., isolated from surface lake and river water.</title>
        <authorList>
            <person name="Watanabe K."/>
            <person name="Takemine S."/>
            <person name="Ishii Y."/>
            <person name="Ogata Y."/>
            <person name="Shindo C."/>
            <person name="Suda W."/>
        </authorList>
    </citation>
    <scope>NUCLEOTIDE SEQUENCE</scope>
    <source>
        <strain evidence="1">KACHI17</strain>
    </source>
</reference>
<dbReference type="InterPro" id="IPR036188">
    <property type="entry name" value="FAD/NAD-bd_sf"/>
</dbReference>
<sequence length="392" mass="45771">MITQEYDIIIIGAGCAGMQLMKALLHHPLYDGQRILMLDDGKSIQQSKTWCFWFKPDSHPYQHLISKKWDQLSIGTRSKYQTKVITPYVYGHIDSTDFFDFHFSLIQQNPQIHYLEEQVLFTEKREQGFYVSTNKQCYFTQHVFSSSWDHKMVAEHSRVYLQQQFYGWQIETAKEVFNESAATLMDFRTEQHQGVSFIYTLPFSGNTALIEFTSFTDKAFDKQYFENILSKFIHKEFDTTFKVIKCEQAIIPMTDHMFKRHTSDGAIAIGTAAGMVKPTTGYAFNRILKDSLQLASKILTGKNITGFEKSRFHFYDNLLLQIIQKDPKNARFILETLFEKISFNRILQFLDEDTNLWQEAVMFAQLPKKSFLLTIPELWKPVPLNNIPAIQS</sequence>
<dbReference type="RefSeq" id="WP_353548659.1">
    <property type="nucleotide sequence ID" value="NZ_AP029612.1"/>
</dbReference>